<sequence>MTSKWKLCILMALFTSQLSHSFIIPENTPDCFDVSEHNDPLLMPTEKCSWLLKAKKDVGKYRTFFADLVQGENKDYAVELQEIFNLLSQARDERDERKKEDQLKYAKWLMTSTKNLNGFLMKKGIWRI</sequence>
<evidence type="ECO:0000313" key="3">
    <source>
        <dbReference type="Proteomes" id="UP001652621"/>
    </source>
</evidence>
<dbReference type="OrthoDB" id="5781878at2759"/>
<evidence type="ECO:0000256" key="1">
    <source>
        <dbReference type="SAM" id="SignalP"/>
    </source>
</evidence>
<reference evidence="2" key="1">
    <citation type="submission" date="2020-05" db="UniProtKB">
        <authorList>
            <consortium name="EnsemblMetazoa"/>
        </authorList>
    </citation>
    <scope>IDENTIFICATION</scope>
    <source>
        <strain evidence="2">Aabys</strain>
    </source>
</reference>
<evidence type="ECO:0000313" key="2">
    <source>
        <dbReference type="EnsemblMetazoa" id="MDOA016032-PA"/>
    </source>
</evidence>
<dbReference type="VEuPathDB" id="VectorBase:MDOA016032"/>
<evidence type="ECO:0000313" key="4">
    <source>
        <dbReference type="RefSeq" id="XP_058985502.1"/>
    </source>
</evidence>
<feature type="chain" id="PRO_5044561749" evidence="1">
    <location>
        <begin position="22"/>
        <end position="128"/>
    </location>
</feature>
<dbReference type="Proteomes" id="UP001652621">
    <property type="component" value="Unplaced"/>
</dbReference>
<organism evidence="2">
    <name type="scientific">Musca domestica</name>
    <name type="common">House fly</name>
    <dbReference type="NCBI Taxonomy" id="7370"/>
    <lineage>
        <taxon>Eukaryota</taxon>
        <taxon>Metazoa</taxon>
        <taxon>Ecdysozoa</taxon>
        <taxon>Arthropoda</taxon>
        <taxon>Hexapoda</taxon>
        <taxon>Insecta</taxon>
        <taxon>Pterygota</taxon>
        <taxon>Neoptera</taxon>
        <taxon>Endopterygota</taxon>
        <taxon>Diptera</taxon>
        <taxon>Brachycera</taxon>
        <taxon>Muscomorpha</taxon>
        <taxon>Muscoidea</taxon>
        <taxon>Muscidae</taxon>
        <taxon>Musca</taxon>
    </lineage>
</organism>
<keyword evidence="1" id="KW-0732">Signal</keyword>
<proteinExistence type="predicted"/>
<feature type="signal peptide" evidence="1">
    <location>
        <begin position="1"/>
        <end position="21"/>
    </location>
</feature>
<protein>
    <submittedName>
        <fullName evidence="4">Uncharacterized protein LOC105261804</fullName>
    </submittedName>
</protein>
<dbReference type="RefSeq" id="XP_058985502.1">
    <property type="nucleotide sequence ID" value="XM_059129519.1"/>
</dbReference>
<reference evidence="4" key="2">
    <citation type="submission" date="2025-05" db="UniProtKB">
        <authorList>
            <consortium name="RefSeq"/>
        </authorList>
    </citation>
    <scope>IDENTIFICATION</scope>
    <source>
        <strain evidence="4">Aabys</strain>
        <tissue evidence="4">Whole body</tissue>
    </source>
</reference>
<dbReference type="AlphaFoldDB" id="A0A1I8NJ70"/>
<name>A0A1I8NJ70_MUSDO</name>
<gene>
    <name evidence="2" type="primary">105261804</name>
    <name evidence="4" type="synonym">LOC105261804</name>
</gene>
<dbReference type="EnsemblMetazoa" id="MDOA016032-RA">
    <property type="protein sequence ID" value="MDOA016032-PA"/>
    <property type="gene ID" value="MDOA016032"/>
</dbReference>
<keyword evidence="3" id="KW-1185">Reference proteome</keyword>
<dbReference type="VEuPathDB" id="VectorBase:MDOMA2_014901"/>
<accession>A0A1I8NJ70</accession>